<reference evidence="2 3" key="1">
    <citation type="submission" date="2024-08" db="EMBL/GenBank/DDBJ databases">
        <authorList>
            <person name="Cucini C."/>
            <person name="Frati F."/>
        </authorList>
    </citation>
    <scope>NUCLEOTIDE SEQUENCE [LARGE SCALE GENOMIC DNA]</scope>
</reference>
<organism evidence="2 3">
    <name type="scientific">Orchesella dallaii</name>
    <dbReference type="NCBI Taxonomy" id="48710"/>
    <lineage>
        <taxon>Eukaryota</taxon>
        <taxon>Metazoa</taxon>
        <taxon>Ecdysozoa</taxon>
        <taxon>Arthropoda</taxon>
        <taxon>Hexapoda</taxon>
        <taxon>Collembola</taxon>
        <taxon>Entomobryomorpha</taxon>
        <taxon>Entomobryoidea</taxon>
        <taxon>Orchesellidae</taxon>
        <taxon>Orchesellinae</taxon>
        <taxon>Orchesella</taxon>
    </lineage>
</organism>
<evidence type="ECO:0000313" key="2">
    <source>
        <dbReference type="EMBL" id="CAL8132141.1"/>
    </source>
</evidence>
<name>A0ABP1RPE1_9HEXA</name>
<keyword evidence="3" id="KW-1185">Reference proteome</keyword>
<keyword evidence="1" id="KW-0472">Membrane</keyword>
<sequence length="243" mass="28169">MLGYISTDSMHLAELPKFPTLLKSGYRLWIDTKLLKASVPMLPEKYRKNIRKLIGEDDILKIAFTSEDPKMSEGPNKNFSEMVELMSANKVFIWSTNAAFFATALGQNLMYVKDKYICKMLDASVLFNFNMKATKRVWFYLSTRATFLYVRHLEAGIFQWFHHLMMTLNFGTLKDLQLEEVDKFRMPNPAGVRSTLGVFLITHCLLGCILLLVHLIISAIFRRDTSLLCFNWKATVRPKYMQL</sequence>
<dbReference type="EMBL" id="CAXLJM020000092">
    <property type="protein sequence ID" value="CAL8132141.1"/>
    <property type="molecule type" value="Genomic_DNA"/>
</dbReference>
<protein>
    <submittedName>
        <fullName evidence="2">Uncharacterized protein</fullName>
    </submittedName>
</protein>
<dbReference type="Proteomes" id="UP001642540">
    <property type="component" value="Unassembled WGS sequence"/>
</dbReference>
<gene>
    <name evidence="2" type="ORF">ODALV1_LOCUS24490</name>
</gene>
<keyword evidence="1" id="KW-1133">Transmembrane helix</keyword>
<proteinExistence type="predicted"/>
<accession>A0ABP1RPE1</accession>
<evidence type="ECO:0000313" key="3">
    <source>
        <dbReference type="Proteomes" id="UP001642540"/>
    </source>
</evidence>
<keyword evidence="1" id="KW-0812">Transmembrane</keyword>
<feature type="transmembrane region" description="Helical" evidence="1">
    <location>
        <begin position="196"/>
        <end position="221"/>
    </location>
</feature>
<comment type="caution">
    <text evidence="2">The sequence shown here is derived from an EMBL/GenBank/DDBJ whole genome shotgun (WGS) entry which is preliminary data.</text>
</comment>
<evidence type="ECO:0000256" key="1">
    <source>
        <dbReference type="SAM" id="Phobius"/>
    </source>
</evidence>